<reference evidence="2 3" key="1">
    <citation type="journal article" date="2019" name="Emerg. Microbes Infect.">
        <title>Comprehensive subspecies identification of 175 nontuberculous mycobacteria species based on 7547 genomic profiles.</title>
        <authorList>
            <person name="Matsumoto Y."/>
            <person name="Kinjo T."/>
            <person name="Motooka D."/>
            <person name="Nabeya D."/>
            <person name="Jung N."/>
            <person name="Uechi K."/>
            <person name="Horii T."/>
            <person name="Iida T."/>
            <person name="Fujita J."/>
            <person name="Nakamura S."/>
        </authorList>
    </citation>
    <scope>NUCLEOTIDE SEQUENCE [LARGE SCALE GENOMIC DNA]</scope>
    <source>
        <strain evidence="2 3">JCM 15658</strain>
    </source>
</reference>
<organism evidence="2 3">
    <name type="scientific">Mycolicibacterium monacense</name>
    <name type="common">Mycobacterium monacense</name>
    <dbReference type="NCBI Taxonomy" id="85693"/>
    <lineage>
        <taxon>Bacteria</taxon>
        <taxon>Bacillati</taxon>
        <taxon>Actinomycetota</taxon>
        <taxon>Actinomycetes</taxon>
        <taxon>Mycobacteriales</taxon>
        <taxon>Mycobacteriaceae</taxon>
        <taxon>Mycolicibacterium</taxon>
    </lineage>
</organism>
<feature type="compositionally biased region" description="Polar residues" evidence="1">
    <location>
        <begin position="12"/>
        <end position="25"/>
    </location>
</feature>
<dbReference type="EMBL" id="AP022617">
    <property type="protein sequence ID" value="BBZ59383.1"/>
    <property type="molecule type" value="Genomic_DNA"/>
</dbReference>
<sequence>MNPMTDGIEEVPSTSRPNGIQNHTTPMAAPITMEAVGTMPTVRGGDVVSLTATDAGGGLAVTATMCPTYGVRVRCDTAFSAELAGG</sequence>
<protein>
    <submittedName>
        <fullName evidence="2">Uncharacterized protein</fullName>
    </submittedName>
</protein>
<accession>A0AAD1ISM4</accession>
<evidence type="ECO:0000256" key="1">
    <source>
        <dbReference type="SAM" id="MobiDB-lite"/>
    </source>
</evidence>
<proteinExistence type="predicted"/>
<feature type="region of interest" description="Disordered" evidence="1">
    <location>
        <begin position="1"/>
        <end position="25"/>
    </location>
</feature>
<name>A0AAD1ISM4_MYCMB</name>
<dbReference type="AlphaFoldDB" id="A0AAD1ISM4"/>
<evidence type="ECO:0000313" key="3">
    <source>
        <dbReference type="Proteomes" id="UP000466039"/>
    </source>
</evidence>
<keyword evidence="3" id="KW-1185">Reference proteome</keyword>
<evidence type="ECO:0000313" key="2">
    <source>
        <dbReference type="EMBL" id="BBZ59383.1"/>
    </source>
</evidence>
<gene>
    <name evidence="2" type="ORF">MMON_06840</name>
</gene>
<dbReference type="Proteomes" id="UP000466039">
    <property type="component" value="Chromosome"/>
</dbReference>